<dbReference type="OrthoDB" id="9802640at2"/>
<keyword evidence="2" id="KW-0963">Cytoplasm</keyword>
<feature type="binding site" evidence="10">
    <location>
        <position position="170"/>
    </location>
    <ligand>
        <name>ATP</name>
        <dbReference type="ChEBI" id="CHEBI:30616"/>
    </ligand>
</feature>
<keyword evidence="13" id="KW-1185">Reference proteome</keyword>
<dbReference type="PANTHER" id="PTHR11528">
    <property type="entry name" value="HEAT SHOCK PROTEIN 90 FAMILY MEMBER"/>
    <property type="match status" value="1"/>
</dbReference>
<feature type="binding site" evidence="10">
    <location>
        <position position="78"/>
    </location>
    <ligand>
        <name>ATP</name>
        <dbReference type="ChEBI" id="CHEBI:30616"/>
    </ligand>
</feature>
<keyword evidence="3 10" id="KW-0547">Nucleotide-binding</keyword>
<dbReference type="Gene3D" id="3.30.565.10">
    <property type="entry name" value="Histidine kinase-like ATPase, C-terminal domain"/>
    <property type="match status" value="1"/>
</dbReference>
<dbReference type="InterPro" id="IPR020568">
    <property type="entry name" value="Ribosomal_Su5_D2-typ_SF"/>
</dbReference>
<reference evidence="12" key="1">
    <citation type="submission" date="2018-10" db="EMBL/GenBank/DDBJ databases">
        <authorList>
            <person name="Vincent A.T."/>
            <person name="Schiettekatte O."/>
            <person name="Bourhy P."/>
            <person name="Veyrier F.J."/>
            <person name="Picardeau M."/>
        </authorList>
    </citation>
    <scope>NUCLEOTIDE SEQUENCE</scope>
    <source>
        <strain evidence="12">201702690</strain>
    </source>
</reference>
<evidence type="ECO:0000256" key="3">
    <source>
        <dbReference type="ARBA" id="ARBA00022741"/>
    </source>
</evidence>
<feature type="binding site" evidence="10">
    <location>
        <position position="317"/>
    </location>
    <ligand>
        <name>ATP</name>
        <dbReference type="ChEBI" id="CHEBI:30616"/>
    </ligand>
</feature>
<dbReference type="RefSeq" id="WP_135646504.1">
    <property type="nucleotide sequence ID" value="NZ_RQER01000005.1"/>
</dbReference>
<protein>
    <recommendedName>
        <fullName evidence="7">Chaperone protein HtpG</fullName>
    </recommendedName>
    <alternativeName>
        <fullName evidence="6">Chaperone protein htpG</fullName>
    </alternativeName>
    <alternativeName>
        <fullName evidence="8 9">Heat shock protein HtpG</fullName>
    </alternativeName>
</protein>
<dbReference type="InterPro" id="IPR001404">
    <property type="entry name" value="Hsp90_fam"/>
</dbReference>
<feature type="binding site" evidence="10">
    <location>
        <position position="34"/>
    </location>
    <ligand>
        <name>ATP</name>
        <dbReference type="ChEBI" id="CHEBI:30616"/>
    </ligand>
</feature>
<name>A0A5F1ZPA0_9LEPT</name>
<dbReference type="InterPro" id="IPR036890">
    <property type="entry name" value="HATPase_C_sf"/>
</dbReference>
<comment type="caution">
    <text evidence="11">The sequence shown here is derived from an EMBL/GenBank/DDBJ whole genome shotgun (WGS) entry which is preliminary data.</text>
</comment>
<evidence type="ECO:0000256" key="2">
    <source>
        <dbReference type="ARBA" id="ARBA00022490"/>
    </source>
</evidence>
<proteinExistence type="inferred from homology"/>
<dbReference type="Gene3D" id="1.20.120.790">
    <property type="entry name" value="Heat shock protein 90, C-terminal domain"/>
    <property type="match status" value="1"/>
</dbReference>
<reference evidence="13 14" key="2">
    <citation type="journal article" date="2019" name="PLoS Negl. Trop. Dis.">
        <title>Revisiting the worldwide diversity of Leptospira species in the environment.</title>
        <authorList>
            <person name="Vincent A.T."/>
            <person name="Schiettekatte O."/>
            <person name="Bourhy P."/>
            <person name="Veyrier F.J."/>
            <person name="Picardeau M."/>
        </authorList>
    </citation>
    <scope>NUCLEOTIDE SEQUENCE [LARGE SCALE GENOMIC DNA]</scope>
    <source>
        <strain evidence="13">201702690</strain>
        <strain evidence="11 14">SSW18</strain>
    </source>
</reference>
<dbReference type="Pfam" id="PF00183">
    <property type="entry name" value="HSP90"/>
    <property type="match status" value="1"/>
</dbReference>
<dbReference type="PIRSF" id="PIRSF002583">
    <property type="entry name" value="Hsp90"/>
    <property type="match status" value="1"/>
</dbReference>
<dbReference type="Pfam" id="PF13589">
    <property type="entry name" value="HATPase_c_3"/>
    <property type="match status" value="1"/>
</dbReference>
<gene>
    <name evidence="11" type="primary">htpG</name>
    <name evidence="11" type="ORF">EHO57_09185</name>
    <name evidence="12" type="ORF">EHQ53_14535</name>
</gene>
<evidence type="ECO:0000256" key="9">
    <source>
        <dbReference type="ARBA" id="ARBA00080411"/>
    </source>
</evidence>
<evidence type="ECO:0000256" key="4">
    <source>
        <dbReference type="ARBA" id="ARBA00022840"/>
    </source>
</evidence>
<evidence type="ECO:0000256" key="7">
    <source>
        <dbReference type="ARBA" id="ARBA00070675"/>
    </source>
</evidence>
<feature type="binding site" evidence="10">
    <location>
        <begin position="98"/>
        <end position="99"/>
    </location>
    <ligand>
        <name>ATP</name>
        <dbReference type="ChEBI" id="CHEBI:30616"/>
    </ligand>
</feature>
<keyword evidence="5" id="KW-0143">Chaperone</keyword>
<dbReference type="GO" id="GO:0016887">
    <property type="term" value="F:ATP hydrolysis activity"/>
    <property type="evidence" value="ECO:0007669"/>
    <property type="project" value="InterPro"/>
</dbReference>
<dbReference type="InterPro" id="IPR020575">
    <property type="entry name" value="Hsp90_N"/>
</dbReference>
<evidence type="ECO:0000256" key="5">
    <source>
        <dbReference type="ARBA" id="ARBA00023186"/>
    </source>
</evidence>
<dbReference type="GO" id="GO:0140662">
    <property type="term" value="F:ATP-dependent protein folding chaperone"/>
    <property type="evidence" value="ECO:0007669"/>
    <property type="project" value="InterPro"/>
</dbReference>
<accession>A0A5F1ZPA0</accession>
<evidence type="ECO:0000313" key="14">
    <source>
        <dbReference type="Proteomes" id="UP000297946"/>
    </source>
</evidence>
<dbReference type="SUPFAM" id="SSF55874">
    <property type="entry name" value="ATPase domain of HSP90 chaperone/DNA topoisomerase II/histidine kinase"/>
    <property type="match status" value="1"/>
</dbReference>
<dbReference type="NCBIfam" id="NF003555">
    <property type="entry name" value="PRK05218.1"/>
    <property type="match status" value="1"/>
</dbReference>
<evidence type="ECO:0000313" key="11">
    <source>
        <dbReference type="EMBL" id="TGK01953.1"/>
    </source>
</evidence>
<evidence type="ECO:0000256" key="10">
    <source>
        <dbReference type="PIRSR" id="PIRSR002583-1"/>
    </source>
</evidence>
<dbReference type="FunFam" id="3.30.565.10:FF:000076">
    <property type="entry name" value="Molecular chaperone HtpG"/>
    <property type="match status" value="1"/>
</dbReference>
<evidence type="ECO:0000256" key="1">
    <source>
        <dbReference type="ARBA" id="ARBA00008239"/>
    </source>
</evidence>
<sequence>MSEEVKGRISVETENIFPIIKKWLYSEKDIFLRELVSNACDAIAKLKKISLSEEFEGGTDYRIDLDFDQNERTLTIQDNGIGMNEEEVNRYINQIAFSGAEEFVKNYQGEGDKPEIIGHFGLGFYSCFMVSSKVQIETKSYRKGSQAVIWESESGTEFTLKPGTKTERGTKITLFLDGDSGEFLDAWKLKELVRKYCDFLPVPIYVKEEKANKQTPLWSEQPSAVKKEQYGEFYKYLFPFAEDPLFHVHLNVDYPFKLQGILYFPKLKHELDANRMGIKLYCNHVFVSDEAKELVPQFLTVLQGTLDIPDLPLNVSRSYLQNDPLVKKISSHIVKKVSDKLQEEFKRDPDEFRKNWDEIALFVKYGLMTDEKFYESAKDLIFFRSSNGDLTKLEDYVERNKERNSGKIYYAGEAELSSVYMDLLKSQGLEAVLVDSRIDSHFLQFLEGKNPDWKFQRVDSELADQVLDKDASPDLADTENKTAEDRLKEIFSKAVGREGVEIKTEALKAEDIPSVILLPEHLRRIAEMGQFYGQKSSEILKSHTLLINRKSKLVKNILSLSKGLHPEKAEKLARSVYDLALLGAKLLSEEELSDMVRRQRDLLEQLSSD</sequence>
<evidence type="ECO:0000256" key="6">
    <source>
        <dbReference type="ARBA" id="ARBA00067988"/>
    </source>
</evidence>
<dbReference type="InterPro" id="IPR037196">
    <property type="entry name" value="HSP90_C"/>
</dbReference>
<dbReference type="PRINTS" id="PR00775">
    <property type="entry name" value="HEATSHOCK90"/>
</dbReference>
<dbReference type="Gene3D" id="3.40.50.11260">
    <property type="match status" value="1"/>
</dbReference>
<dbReference type="Proteomes" id="UP000297946">
    <property type="component" value="Unassembled WGS sequence"/>
</dbReference>
<comment type="similarity">
    <text evidence="1">Belongs to the heat shock protein 90 family.</text>
</comment>
<organism evidence="11 14">
    <name type="scientific">Leptospira langatensis</name>
    <dbReference type="NCBI Taxonomy" id="2484983"/>
    <lineage>
        <taxon>Bacteria</taxon>
        <taxon>Pseudomonadati</taxon>
        <taxon>Spirochaetota</taxon>
        <taxon>Spirochaetia</taxon>
        <taxon>Leptospirales</taxon>
        <taxon>Leptospiraceae</taxon>
        <taxon>Leptospira</taxon>
    </lineage>
</organism>
<dbReference type="FunFam" id="3.30.230.80:FF:000008">
    <property type="entry name" value="Molecular chaperone HtpG"/>
    <property type="match status" value="1"/>
</dbReference>
<dbReference type="EMBL" id="RQGC01000012">
    <property type="protein sequence ID" value="TGL39309.1"/>
    <property type="molecule type" value="Genomic_DNA"/>
</dbReference>
<dbReference type="Proteomes" id="UP000297273">
    <property type="component" value="Unassembled WGS sequence"/>
</dbReference>
<evidence type="ECO:0000313" key="13">
    <source>
        <dbReference type="Proteomes" id="UP000297273"/>
    </source>
</evidence>
<evidence type="ECO:0000256" key="8">
    <source>
        <dbReference type="ARBA" id="ARBA00079544"/>
    </source>
</evidence>
<dbReference type="AlphaFoldDB" id="A0A5F1ZPA0"/>
<keyword evidence="4 10" id="KW-0067">ATP-binding</keyword>
<evidence type="ECO:0000313" key="12">
    <source>
        <dbReference type="EMBL" id="TGL39309.1"/>
    </source>
</evidence>
<feature type="binding site" evidence="10">
    <location>
        <position position="83"/>
    </location>
    <ligand>
        <name>ATP</name>
        <dbReference type="ChEBI" id="CHEBI:30616"/>
    </ligand>
</feature>
<dbReference type="EMBL" id="RQER01000005">
    <property type="protein sequence ID" value="TGK01953.1"/>
    <property type="molecule type" value="Genomic_DNA"/>
</dbReference>
<feature type="binding site" evidence="10">
    <location>
        <position position="38"/>
    </location>
    <ligand>
        <name>ATP</name>
        <dbReference type="ChEBI" id="CHEBI:30616"/>
    </ligand>
</feature>
<dbReference type="CDD" id="cd16927">
    <property type="entry name" value="HATPase_Hsp90-like"/>
    <property type="match status" value="1"/>
</dbReference>
<dbReference type="SUPFAM" id="SSF54211">
    <property type="entry name" value="Ribosomal protein S5 domain 2-like"/>
    <property type="match status" value="1"/>
</dbReference>
<dbReference type="GO" id="GO:0005524">
    <property type="term" value="F:ATP binding"/>
    <property type="evidence" value="ECO:0007669"/>
    <property type="project" value="UniProtKB-KW"/>
</dbReference>
<dbReference type="Gene3D" id="3.30.230.80">
    <property type="match status" value="1"/>
</dbReference>
<dbReference type="GO" id="GO:0051082">
    <property type="term" value="F:unfolded protein binding"/>
    <property type="evidence" value="ECO:0007669"/>
    <property type="project" value="InterPro"/>
</dbReference>